<evidence type="ECO:0000313" key="2">
    <source>
        <dbReference type="EMBL" id="PIC36994.1"/>
    </source>
</evidence>
<feature type="region of interest" description="Disordered" evidence="1">
    <location>
        <begin position="1"/>
        <end position="49"/>
    </location>
</feature>
<feature type="compositionally biased region" description="Basic and acidic residues" evidence="1">
    <location>
        <begin position="76"/>
        <end position="99"/>
    </location>
</feature>
<dbReference type="EMBL" id="PDUG01000004">
    <property type="protein sequence ID" value="PIC36994.1"/>
    <property type="molecule type" value="Genomic_DNA"/>
</dbReference>
<organism evidence="2 3">
    <name type="scientific">Caenorhabditis nigoni</name>
    <dbReference type="NCBI Taxonomy" id="1611254"/>
    <lineage>
        <taxon>Eukaryota</taxon>
        <taxon>Metazoa</taxon>
        <taxon>Ecdysozoa</taxon>
        <taxon>Nematoda</taxon>
        <taxon>Chromadorea</taxon>
        <taxon>Rhabditida</taxon>
        <taxon>Rhabditina</taxon>
        <taxon>Rhabditomorpha</taxon>
        <taxon>Rhabditoidea</taxon>
        <taxon>Rhabditidae</taxon>
        <taxon>Peloderinae</taxon>
        <taxon>Caenorhabditis</taxon>
    </lineage>
</organism>
<feature type="compositionally biased region" description="Polar residues" evidence="1">
    <location>
        <begin position="1"/>
        <end position="19"/>
    </location>
</feature>
<name>A0A2G5UBV1_9PELO</name>
<feature type="region of interest" description="Disordered" evidence="1">
    <location>
        <begin position="65"/>
        <end position="100"/>
    </location>
</feature>
<reference evidence="3" key="1">
    <citation type="submission" date="2017-10" db="EMBL/GenBank/DDBJ databases">
        <title>Rapid genome shrinkage in a self-fertile nematode reveals novel sperm competition proteins.</title>
        <authorList>
            <person name="Yin D."/>
            <person name="Schwarz E.M."/>
            <person name="Thomas C.G."/>
            <person name="Felde R.L."/>
            <person name="Korf I.F."/>
            <person name="Cutter A.D."/>
            <person name="Schartner C.M."/>
            <person name="Ralston E.J."/>
            <person name="Meyer B.J."/>
            <person name="Haag E.S."/>
        </authorList>
    </citation>
    <scope>NUCLEOTIDE SEQUENCE [LARGE SCALE GENOMIC DNA]</scope>
    <source>
        <strain evidence="3">JU1422</strain>
    </source>
</reference>
<evidence type="ECO:0000256" key="1">
    <source>
        <dbReference type="SAM" id="MobiDB-lite"/>
    </source>
</evidence>
<protein>
    <submittedName>
        <fullName evidence="2">Uncharacterized protein</fullName>
    </submittedName>
</protein>
<feature type="compositionally biased region" description="Polar residues" evidence="1">
    <location>
        <begin position="65"/>
        <end position="75"/>
    </location>
</feature>
<accession>A0A2G5UBV1</accession>
<proteinExistence type="predicted"/>
<feature type="compositionally biased region" description="Polar residues" evidence="1">
    <location>
        <begin position="32"/>
        <end position="49"/>
    </location>
</feature>
<dbReference type="Proteomes" id="UP000230233">
    <property type="component" value="Chromosome IV"/>
</dbReference>
<gene>
    <name evidence="2" type="primary">Cnig_chr_IV.g15787</name>
    <name evidence="2" type="ORF">B9Z55_015787</name>
</gene>
<dbReference type="AlphaFoldDB" id="A0A2G5UBV1"/>
<comment type="caution">
    <text evidence="2">The sequence shown here is derived from an EMBL/GenBank/DDBJ whole genome shotgun (WGS) entry which is preliminary data.</text>
</comment>
<evidence type="ECO:0000313" key="3">
    <source>
        <dbReference type="Proteomes" id="UP000230233"/>
    </source>
</evidence>
<feature type="compositionally biased region" description="Basic and acidic residues" evidence="1">
    <location>
        <begin position="22"/>
        <end position="31"/>
    </location>
</feature>
<keyword evidence="3" id="KW-1185">Reference proteome</keyword>
<sequence>MMMGDTSPTKSNRYSSPTANAVEDKSSELRSQKSIQPRDTNSTETIPIQRDQYINNTSFRNQSVLGSQMSIYPRNTTHERSTGTDTRHHQIHSNRKEVQQEVVHSSPVLMEMIITDQDKSIQQESRRQWSS</sequence>